<protein>
    <recommendedName>
        <fullName evidence="6">Protein FAR1-RELATED SEQUENCE</fullName>
    </recommendedName>
</protein>
<keyword evidence="3 5" id="KW-0863">Zinc-finger</keyword>
<keyword evidence="6" id="KW-0539">Nucleus</keyword>
<keyword evidence="4 6" id="KW-0862">Zinc</keyword>
<evidence type="ECO:0000313" key="8">
    <source>
        <dbReference type="EMBL" id="KAK2652677.1"/>
    </source>
</evidence>
<accession>A0AAE0CIR0</accession>
<dbReference type="PANTHER" id="PTHR31669">
    <property type="entry name" value="PROTEIN FAR1-RELATED SEQUENCE 10-RELATED"/>
    <property type="match status" value="1"/>
</dbReference>
<proteinExistence type="inferred from homology"/>
<dbReference type="InterPro" id="IPR031052">
    <property type="entry name" value="FHY3/FAR1"/>
</dbReference>
<evidence type="ECO:0000313" key="9">
    <source>
        <dbReference type="Proteomes" id="UP001280121"/>
    </source>
</evidence>
<dbReference type="InterPro" id="IPR007527">
    <property type="entry name" value="Znf_SWIM"/>
</dbReference>
<dbReference type="GO" id="GO:0006355">
    <property type="term" value="P:regulation of DNA-templated transcription"/>
    <property type="evidence" value="ECO:0007669"/>
    <property type="project" value="UniProtKB-UniRule"/>
</dbReference>
<evidence type="ECO:0000256" key="2">
    <source>
        <dbReference type="ARBA" id="ARBA00022723"/>
    </source>
</evidence>
<dbReference type="Proteomes" id="UP001280121">
    <property type="component" value="Unassembled WGS sequence"/>
</dbReference>
<dbReference type="EMBL" id="JANJYI010000004">
    <property type="protein sequence ID" value="KAK2652677.1"/>
    <property type="molecule type" value="Genomic_DNA"/>
</dbReference>
<keyword evidence="2 6" id="KW-0479">Metal-binding</keyword>
<gene>
    <name evidence="8" type="ORF">Ddye_012533</name>
</gene>
<dbReference type="SMART" id="SM00575">
    <property type="entry name" value="ZnF_PMZ"/>
    <property type="match status" value="1"/>
</dbReference>
<comment type="subcellular location">
    <subcellularLocation>
        <location evidence="6">Nucleus</location>
    </subcellularLocation>
</comment>
<comment type="similarity">
    <text evidence="1 6">Belongs to the FHY3/FAR1 family.</text>
</comment>
<evidence type="ECO:0000256" key="3">
    <source>
        <dbReference type="ARBA" id="ARBA00022771"/>
    </source>
</evidence>
<comment type="caution">
    <text evidence="8">The sequence shown here is derived from an EMBL/GenBank/DDBJ whole genome shotgun (WGS) entry which is preliminary data.</text>
</comment>
<sequence length="176" mass="20937">MNISKYTHIALEEDDNCRVYHLFRYEFPNKKWKVVYHLDWVGIQEVDEDGVWNSEKHNRPLISCDCNLFECKGIPCRHMFYVMKLEHLRKIPESMIFKRWTKLAACDVLMKLQPDDEFSKGIDISWFASLSAKCNYLCHNRSQTEEGFNLLKKELLVLQNTLQGFNDEIRNKAKNN</sequence>
<dbReference type="AlphaFoldDB" id="A0AAE0CIR0"/>
<evidence type="ECO:0000256" key="5">
    <source>
        <dbReference type="PROSITE-ProRule" id="PRU00325"/>
    </source>
</evidence>
<name>A0AAE0CIR0_9ROSI</name>
<dbReference type="GO" id="GO:0005634">
    <property type="term" value="C:nucleus"/>
    <property type="evidence" value="ECO:0007669"/>
    <property type="project" value="UniProtKB-SubCell"/>
</dbReference>
<feature type="domain" description="SWIM-type" evidence="7">
    <location>
        <begin position="49"/>
        <end position="87"/>
    </location>
</feature>
<evidence type="ECO:0000256" key="1">
    <source>
        <dbReference type="ARBA" id="ARBA00005889"/>
    </source>
</evidence>
<evidence type="ECO:0000256" key="4">
    <source>
        <dbReference type="ARBA" id="ARBA00022833"/>
    </source>
</evidence>
<organism evidence="8 9">
    <name type="scientific">Dipteronia dyeriana</name>
    <dbReference type="NCBI Taxonomy" id="168575"/>
    <lineage>
        <taxon>Eukaryota</taxon>
        <taxon>Viridiplantae</taxon>
        <taxon>Streptophyta</taxon>
        <taxon>Embryophyta</taxon>
        <taxon>Tracheophyta</taxon>
        <taxon>Spermatophyta</taxon>
        <taxon>Magnoliopsida</taxon>
        <taxon>eudicotyledons</taxon>
        <taxon>Gunneridae</taxon>
        <taxon>Pentapetalae</taxon>
        <taxon>rosids</taxon>
        <taxon>malvids</taxon>
        <taxon>Sapindales</taxon>
        <taxon>Sapindaceae</taxon>
        <taxon>Hippocastanoideae</taxon>
        <taxon>Acereae</taxon>
        <taxon>Dipteronia</taxon>
    </lineage>
</organism>
<dbReference type="PROSITE" id="PS50966">
    <property type="entry name" value="ZF_SWIM"/>
    <property type="match status" value="1"/>
</dbReference>
<dbReference type="PANTHER" id="PTHR31669:SF251">
    <property type="entry name" value="PROTEIN FAR1-RELATED SEQUENCE"/>
    <property type="match status" value="1"/>
</dbReference>
<evidence type="ECO:0000259" key="7">
    <source>
        <dbReference type="PROSITE" id="PS50966"/>
    </source>
</evidence>
<comment type="function">
    <text evidence="6">Putative transcription activator involved in regulating light control of development.</text>
</comment>
<dbReference type="GO" id="GO:0008270">
    <property type="term" value="F:zinc ion binding"/>
    <property type="evidence" value="ECO:0007669"/>
    <property type="project" value="UniProtKB-UniRule"/>
</dbReference>
<dbReference type="InterPro" id="IPR006564">
    <property type="entry name" value="Znf_PMZ"/>
</dbReference>
<reference evidence="8" key="1">
    <citation type="journal article" date="2023" name="Plant J.">
        <title>Genome sequences and population genomics provide insights into the demographic history, inbreeding, and mutation load of two 'living fossil' tree species of Dipteronia.</title>
        <authorList>
            <person name="Feng Y."/>
            <person name="Comes H.P."/>
            <person name="Chen J."/>
            <person name="Zhu S."/>
            <person name="Lu R."/>
            <person name="Zhang X."/>
            <person name="Li P."/>
            <person name="Qiu J."/>
            <person name="Olsen K.M."/>
            <person name="Qiu Y."/>
        </authorList>
    </citation>
    <scope>NUCLEOTIDE SEQUENCE</scope>
    <source>
        <strain evidence="8">KIB01</strain>
    </source>
</reference>
<keyword evidence="9" id="KW-1185">Reference proteome</keyword>
<evidence type="ECO:0000256" key="6">
    <source>
        <dbReference type="RuleBase" id="RU367018"/>
    </source>
</evidence>